<gene>
    <name evidence="3" type="ORF">C7U54_09330</name>
    <name evidence="2" type="ORF">NE542_10005</name>
</gene>
<dbReference type="InterPro" id="IPR046947">
    <property type="entry name" value="LytR-like"/>
</dbReference>
<dbReference type="PANTHER" id="PTHR37299:SF1">
    <property type="entry name" value="STAGE 0 SPORULATION PROTEIN A HOMOLOG"/>
    <property type="match status" value="1"/>
</dbReference>
<protein>
    <submittedName>
        <fullName evidence="2">LytTR family transcriptional regulator</fullName>
    </submittedName>
</protein>
<dbReference type="EMBL" id="JANGBO010000009">
    <property type="protein sequence ID" value="MCQ5062146.1"/>
    <property type="molecule type" value="Genomic_DNA"/>
</dbReference>
<evidence type="ECO:0000313" key="3">
    <source>
        <dbReference type="EMBL" id="PST40094.1"/>
    </source>
</evidence>
<keyword evidence="4" id="KW-1185">Reference proteome</keyword>
<dbReference type="Proteomes" id="UP000240974">
    <property type="component" value="Unassembled WGS sequence"/>
</dbReference>
<dbReference type="Proteomes" id="UP001204814">
    <property type="component" value="Unassembled WGS sequence"/>
</dbReference>
<reference evidence="2" key="2">
    <citation type="submission" date="2022-06" db="EMBL/GenBank/DDBJ databases">
        <title>Isolation of gut microbiota from human fecal samples.</title>
        <authorList>
            <person name="Pamer E.G."/>
            <person name="Barat B."/>
            <person name="Waligurski E."/>
            <person name="Medina S."/>
            <person name="Paddock L."/>
            <person name="Mostad J."/>
        </authorList>
    </citation>
    <scope>NUCLEOTIDE SEQUENCE</scope>
    <source>
        <strain evidence="2">DFI.6.24</strain>
    </source>
</reference>
<accession>A0A2T3FXR7</accession>
<dbReference type="Gene3D" id="2.40.50.1020">
    <property type="entry name" value="LytTr DNA-binding domain"/>
    <property type="match status" value="1"/>
</dbReference>
<dbReference type="PROSITE" id="PS50930">
    <property type="entry name" value="HTH_LYTTR"/>
    <property type="match status" value="1"/>
</dbReference>
<evidence type="ECO:0000313" key="4">
    <source>
        <dbReference type="Proteomes" id="UP000240974"/>
    </source>
</evidence>
<dbReference type="InterPro" id="IPR007492">
    <property type="entry name" value="LytTR_DNA-bd_dom"/>
</dbReference>
<dbReference type="PANTHER" id="PTHR37299">
    <property type="entry name" value="TRANSCRIPTIONAL REGULATOR-RELATED"/>
    <property type="match status" value="1"/>
</dbReference>
<dbReference type="RefSeq" id="WP_107030111.1">
    <property type="nucleotide sequence ID" value="NZ_AP031432.1"/>
</dbReference>
<reference evidence="3 4" key="1">
    <citation type="journal article" date="2019" name="Int. J. Syst. Evol. Microbiol.">
        <title>Faecalibacillus intestinalis gen. nov., sp. nov. and Faecalibacillus faecis sp. nov., isolated from human faeces.</title>
        <authorList>
            <person name="Seo B."/>
            <person name="Jeon K."/>
            <person name="Baek I."/>
            <person name="Lee Y.M."/>
            <person name="Baek K."/>
            <person name="Ko G."/>
        </authorList>
    </citation>
    <scope>NUCLEOTIDE SEQUENCE [LARGE SCALE GENOMIC DNA]</scope>
    <source>
        <strain evidence="3 4">SNUG30099</strain>
    </source>
</reference>
<dbReference type="Pfam" id="PF04397">
    <property type="entry name" value="LytTR"/>
    <property type="match status" value="1"/>
</dbReference>
<sequence>MIRISLISKHYKQIEPLIQQFFNDLQIEYKLTNYTHQTIQDIYFVEIEKKNDLNILNHLKKLDSTLIYIIGPKDFDLVSICLQMQTHLYFINNELEKQFIHYHDFIQKQIQKNFQYYLYQRNGITSKIRLSQIYYIESLRHQIIIHSINGEMIERKTLSQFIKEIQSLDFIQIHKSYIINKRFIQEIKNQEVILKEQTHLPIGRSYKESLKEQN</sequence>
<dbReference type="SMART" id="SM00850">
    <property type="entry name" value="LytTR"/>
    <property type="match status" value="1"/>
</dbReference>
<dbReference type="GO" id="GO:0003677">
    <property type="term" value="F:DNA binding"/>
    <property type="evidence" value="ECO:0007669"/>
    <property type="project" value="InterPro"/>
</dbReference>
<organism evidence="3 4">
    <name type="scientific">Faecalibacillus intestinalis</name>
    <dbReference type="NCBI Taxonomy" id="1982626"/>
    <lineage>
        <taxon>Bacteria</taxon>
        <taxon>Bacillati</taxon>
        <taxon>Bacillota</taxon>
        <taxon>Erysipelotrichia</taxon>
        <taxon>Erysipelotrichales</taxon>
        <taxon>Coprobacillaceae</taxon>
        <taxon>Faecalibacillus</taxon>
    </lineage>
</organism>
<dbReference type="AlphaFoldDB" id="A0A2T3FXR7"/>
<feature type="domain" description="HTH LytTR-type" evidence="1">
    <location>
        <begin position="127"/>
        <end position="214"/>
    </location>
</feature>
<comment type="caution">
    <text evidence="3">The sequence shown here is derived from an EMBL/GenBank/DDBJ whole genome shotgun (WGS) entry which is preliminary data.</text>
</comment>
<dbReference type="EMBL" id="PYLQ01000013">
    <property type="protein sequence ID" value="PST40094.1"/>
    <property type="molecule type" value="Genomic_DNA"/>
</dbReference>
<name>A0A2T3FXR7_9FIRM</name>
<dbReference type="GO" id="GO:0000156">
    <property type="term" value="F:phosphorelay response regulator activity"/>
    <property type="evidence" value="ECO:0007669"/>
    <property type="project" value="InterPro"/>
</dbReference>
<evidence type="ECO:0000313" key="2">
    <source>
        <dbReference type="EMBL" id="MCQ5062146.1"/>
    </source>
</evidence>
<proteinExistence type="predicted"/>
<evidence type="ECO:0000259" key="1">
    <source>
        <dbReference type="PROSITE" id="PS50930"/>
    </source>
</evidence>